<evidence type="ECO:0000313" key="1">
    <source>
        <dbReference type="EMBL" id="ETK02496.1"/>
    </source>
</evidence>
<dbReference type="EMBL" id="AYUF01000346">
    <property type="protein sequence ID" value="ETK02496.1"/>
    <property type="molecule type" value="Genomic_DNA"/>
</dbReference>
<dbReference type="Proteomes" id="UP000018837">
    <property type="component" value="Unassembled WGS sequence"/>
</dbReference>
<organism evidence="1 2">
    <name type="scientific">Tannerella sp. oral taxon BU063 isolate Cell 2</name>
    <dbReference type="NCBI Taxonomy" id="1411148"/>
    <lineage>
        <taxon>Bacteria</taxon>
        <taxon>Pseudomonadati</taxon>
        <taxon>Bacteroidota</taxon>
        <taxon>Bacteroidia</taxon>
        <taxon>Bacteroidales</taxon>
        <taxon>Tannerellaceae</taxon>
        <taxon>Tannerella</taxon>
    </lineage>
</organism>
<proteinExistence type="predicted"/>
<comment type="caution">
    <text evidence="1">The sequence shown here is derived from an EMBL/GenBank/DDBJ whole genome shotgun (WGS) entry which is preliminary data.</text>
</comment>
<sequence>MQKRFFQCERFVSATHIAFFHIGNMPYAPGTAISFGRGLENPADLRFVFGPGLENSMDLRSNFGRGMENPASLRYIFIRGIKESPFFRVPV</sequence>
<evidence type="ECO:0000313" key="2">
    <source>
        <dbReference type="Proteomes" id="UP000018837"/>
    </source>
</evidence>
<dbReference type="AlphaFoldDB" id="W2C7Q0"/>
<protein>
    <submittedName>
        <fullName evidence="1">Uncharacterized protein</fullName>
    </submittedName>
</protein>
<name>W2C7Q0_9BACT</name>
<accession>W2C7Q0</accession>
<gene>
    <name evidence="1" type="ORF">N425_04060</name>
</gene>
<reference evidence="1 2" key="1">
    <citation type="submission" date="2013-11" db="EMBL/GenBank/DDBJ databases">
        <title>Single cell genomics of uncultured Tannerella BU063 (oral taxon 286).</title>
        <authorList>
            <person name="Beall C.J."/>
            <person name="Campbell A.G."/>
            <person name="Griffen A.L."/>
            <person name="Podar M."/>
            <person name="Leys E.J."/>
        </authorList>
    </citation>
    <scope>NUCLEOTIDE SEQUENCE [LARGE SCALE GENOMIC DNA]</scope>
    <source>
        <strain evidence="1">Cell 2</strain>
    </source>
</reference>